<sequence>MKDFRDFVYQPENDAWDKLCSGGYSLNTDKMANVFISVFTILELSAFFTDSIFLTWLLLDYCLLSIDLGCFEVLCLQTIPLLPADEGNTFPIP</sequence>
<evidence type="ECO:0000313" key="3">
    <source>
        <dbReference type="Proteomes" id="UP000522720"/>
    </source>
</evidence>
<dbReference type="EMBL" id="JAAXPR010000005">
    <property type="protein sequence ID" value="NKZ20139.1"/>
    <property type="molecule type" value="Genomic_DNA"/>
</dbReference>
<keyword evidence="1" id="KW-0472">Membrane</keyword>
<keyword evidence="3" id="KW-1185">Reference proteome</keyword>
<reference evidence="2 3" key="1">
    <citation type="submission" date="2020-04" db="EMBL/GenBank/DDBJ databases">
        <title>MicrobeNet Type strains.</title>
        <authorList>
            <person name="Nicholson A.C."/>
        </authorList>
    </citation>
    <scope>NUCLEOTIDE SEQUENCE [LARGE SCALE GENOMIC DNA]</scope>
    <source>
        <strain evidence="2 3">CCUG 69612</strain>
    </source>
</reference>
<organism evidence="2 3">
    <name type="scientific">Streptococcus ovuberis</name>
    <dbReference type="NCBI Taxonomy" id="1936207"/>
    <lineage>
        <taxon>Bacteria</taxon>
        <taxon>Bacillati</taxon>
        <taxon>Bacillota</taxon>
        <taxon>Bacilli</taxon>
        <taxon>Lactobacillales</taxon>
        <taxon>Streptococcaceae</taxon>
        <taxon>Streptococcus</taxon>
    </lineage>
</organism>
<evidence type="ECO:0000313" key="2">
    <source>
        <dbReference type="EMBL" id="NKZ20139.1"/>
    </source>
</evidence>
<protein>
    <submittedName>
        <fullName evidence="2">Uncharacterized protein</fullName>
    </submittedName>
</protein>
<name>A0A7X6N149_9STRE</name>
<comment type="caution">
    <text evidence="2">The sequence shown here is derived from an EMBL/GenBank/DDBJ whole genome shotgun (WGS) entry which is preliminary data.</text>
</comment>
<dbReference type="Proteomes" id="UP000522720">
    <property type="component" value="Unassembled WGS sequence"/>
</dbReference>
<gene>
    <name evidence="2" type="ORF">HF992_04645</name>
</gene>
<keyword evidence="1" id="KW-1133">Transmembrane helix</keyword>
<dbReference type="RefSeq" id="WP_168548891.1">
    <property type="nucleotide sequence ID" value="NZ_JAAXPR010000005.1"/>
</dbReference>
<evidence type="ECO:0000256" key="1">
    <source>
        <dbReference type="SAM" id="Phobius"/>
    </source>
</evidence>
<feature type="transmembrane region" description="Helical" evidence="1">
    <location>
        <begin position="34"/>
        <end position="59"/>
    </location>
</feature>
<dbReference type="AlphaFoldDB" id="A0A7X6N149"/>
<proteinExistence type="predicted"/>
<accession>A0A7X6N149</accession>
<keyword evidence="1" id="KW-0812">Transmembrane</keyword>